<evidence type="ECO:0000256" key="1">
    <source>
        <dbReference type="ARBA" id="ARBA00022801"/>
    </source>
</evidence>
<dbReference type="AlphaFoldDB" id="A0AAP0Q841"/>
<protein>
    <submittedName>
        <fullName evidence="2">Uncharacterized protein</fullName>
    </submittedName>
</protein>
<keyword evidence="3" id="KW-1185">Reference proteome</keyword>
<evidence type="ECO:0000313" key="2">
    <source>
        <dbReference type="EMBL" id="KAK9175352.1"/>
    </source>
</evidence>
<dbReference type="Proteomes" id="UP001428341">
    <property type="component" value="Unassembled WGS sequence"/>
</dbReference>
<keyword evidence="1" id="KW-0378">Hydrolase</keyword>
<organism evidence="2 3">
    <name type="scientific">Citrus x changshan-huyou</name>
    <dbReference type="NCBI Taxonomy" id="2935761"/>
    <lineage>
        <taxon>Eukaryota</taxon>
        <taxon>Viridiplantae</taxon>
        <taxon>Streptophyta</taxon>
        <taxon>Embryophyta</taxon>
        <taxon>Tracheophyta</taxon>
        <taxon>Spermatophyta</taxon>
        <taxon>Magnoliopsida</taxon>
        <taxon>eudicotyledons</taxon>
        <taxon>Gunneridae</taxon>
        <taxon>Pentapetalae</taxon>
        <taxon>rosids</taxon>
        <taxon>malvids</taxon>
        <taxon>Sapindales</taxon>
        <taxon>Rutaceae</taxon>
        <taxon>Aurantioideae</taxon>
        <taxon>Citrus</taxon>
    </lineage>
</organism>
<gene>
    <name evidence="2" type="ORF">WN944_027358</name>
</gene>
<dbReference type="InterPro" id="IPR036881">
    <property type="entry name" value="Glyco_hydro_3_C_sf"/>
</dbReference>
<evidence type="ECO:0000313" key="3">
    <source>
        <dbReference type="Proteomes" id="UP001428341"/>
    </source>
</evidence>
<dbReference type="SUPFAM" id="SSF52279">
    <property type="entry name" value="Beta-D-glucan exohydrolase, C-terminal domain"/>
    <property type="match status" value="1"/>
</dbReference>
<dbReference type="PANTHER" id="PTHR30620:SF77">
    <property type="entry name" value="LYSOSOMAL BETA GLUCOSIDASE-LIKE"/>
    <property type="match status" value="1"/>
</dbReference>
<sequence length="149" mass="16613">MAGLSLGSDLAAIITLLREYQLRFVVYVIVVVGGPPYAETQGESLNLTISEPGPSTITNVCAAVKCVVLLVSGRPLKLGLIFRKWMLPLLLGLLGLKARELLMCISETMDLQGSCRARTWFKTVDQLPRNFGYEQYAFSLRIWSHCWAY</sequence>
<dbReference type="PANTHER" id="PTHR30620">
    <property type="entry name" value="PERIPLASMIC BETA-GLUCOSIDASE-RELATED"/>
    <property type="match status" value="1"/>
</dbReference>
<name>A0AAP0Q841_9ROSI</name>
<dbReference type="GO" id="GO:0009251">
    <property type="term" value="P:glucan catabolic process"/>
    <property type="evidence" value="ECO:0007669"/>
    <property type="project" value="TreeGrafter"/>
</dbReference>
<proteinExistence type="predicted"/>
<dbReference type="InterPro" id="IPR051915">
    <property type="entry name" value="Cellulose_Degrad_GH3"/>
</dbReference>
<dbReference type="Gene3D" id="3.40.50.1700">
    <property type="entry name" value="Glycoside hydrolase family 3 C-terminal domain"/>
    <property type="match status" value="1"/>
</dbReference>
<dbReference type="GO" id="GO:0008422">
    <property type="term" value="F:beta-glucosidase activity"/>
    <property type="evidence" value="ECO:0007669"/>
    <property type="project" value="TreeGrafter"/>
</dbReference>
<accession>A0AAP0Q841</accession>
<dbReference type="EMBL" id="JBCGBO010000025">
    <property type="protein sequence ID" value="KAK9175352.1"/>
    <property type="molecule type" value="Genomic_DNA"/>
</dbReference>
<reference evidence="2 3" key="1">
    <citation type="submission" date="2024-05" db="EMBL/GenBank/DDBJ databases">
        <title>Haplotype-resolved chromosome-level genome assembly of Huyou (Citrus changshanensis).</title>
        <authorList>
            <person name="Miao C."/>
            <person name="Chen W."/>
            <person name="Wu Y."/>
            <person name="Wang L."/>
            <person name="Zhao S."/>
            <person name="Grierson D."/>
            <person name="Xu C."/>
            <person name="Chen K."/>
        </authorList>
    </citation>
    <scope>NUCLEOTIDE SEQUENCE [LARGE SCALE GENOMIC DNA]</scope>
    <source>
        <strain evidence="2">01-14</strain>
        <tissue evidence="2">Leaf</tissue>
    </source>
</reference>
<comment type="caution">
    <text evidence="2">The sequence shown here is derived from an EMBL/GenBank/DDBJ whole genome shotgun (WGS) entry which is preliminary data.</text>
</comment>